<accession>A0AAU8JFF7</accession>
<dbReference type="EMBL" id="CP159837">
    <property type="protein sequence ID" value="XCM36839.1"/>
    <property type="molecule type" value="Genomic_DNA"/>
</dbReference>
<evidence type="ECO:0000313" key="3">
    <source>
        <dbReference type="EMBL" id="XCM36839.1"/>
    </source>
</evidence>
<organism evidence="3">
    <name type="scientific">Planktothricoides raciborskii GIHE-MW2</name>
    <dbReference type="NCBI Taxonomy" id="2792601"/>
    <lineage>
        <taxon>Bacteria</taxon>
        <taxon>Bacillati</taxon>
        <taxon>Cyanobacteriota</taxon>
        <taxon>Cyanophyceae</taxon>
        <taxon>Oscillatoriophycideae</taxon>
        <taxon>Oscillatoriales</taxon>
        <taxon>Oscillatoriaceae</taxon>
        <taxon>Planktothricoides</taxon>
    </lineage>
</organism>
<keyword evidence="2" id="KW-0472">Membrane</keyword>
<sequence>MKNTTAFLGGCAVTGVLALLFFKGCFNFGFGSLAGLGANLGSPPEGGESLSLLPVPTPPGSPNNFDQWNSQLVLQQASTDELKKSLEQQRQLIEQLRSSLEQQKIQTERLTMQLQEQQRAIESLRLDQRNPRLDRYEQAAMFQTNLLWAIAGVVLVLVVGGSIMVVGAIAMLIQHPRRYPYRSQAFDPSHFSPPYSFYQPYTDFLPPQSKNRRSK</sequence>
<reference evidence="3" key="1">
    <citation type="submission" date="2024-07" db="EMBL/GenBank/DDBJ databases">
        <authorList>
            <person name="Kim Y.J."/>
            <person name="Jeong J.Y."/>
        </authorList>
    </citation>
    <scope>NUCLEOTIDE SEQUENCE</scope>
    <source>
        <strain evidence="3">GIHE-MW2</strain>
    </source>
</reference>
<proteinExistence type="predicted"/>
<name>A0AAU8JFF7_9CYAN</name>
<keyword evidence="2" id="KW-1133">Transmembrane helix</keyword>
<keyword evidence="2" id="KW-0812">Transmembrane</keyword>
<dbReference type="AlphaFoldDB" id="A0AAU8JFF7"/>
<evidence type="ECO:0008006" key="4">
    <source>
        <dbReference type="Google" id="ProtNLM"/>
    </source>
</evidence>
<feature type="coiled-coil region" evidence="1">
    <location>
        <begin position="79"/>
        <end position="127"/>
    </location>
</feature>
<keyword evidence="1" id="KW-0175">Coiled coil</keyword>
<dbReference type="RefSeq" id="WP_054470348.1">
    <property type="nucleotide sequence ID" value="NZ_CP159837.1"/>
</dbReference>
<gene>
    <name evidence="3" type="ORF">ABWT76_005624</name>
</gene>
<protein>
    <recommendedName>
        <fullName evidence="4">Heterocyst differentiation related protein</fullName>
    </recommendedName>
</protein>
<feature type="transmembrane region" description="Helical" evidence="2">
    <location>
        <begin position="146"/>
        <end position="173"/>
    </location>
</feature>
<evidence type="ECO:0000256" key="1">
    <source>
        <dbReference type="SAM" id="Coils"/>
    </source>
</evidence>
<evidence type="ECO:0000256" key="2">
    <source>
        <dbReference type="SAM" id="Phobius"/>
    </source>
</evidence>